<sequence>MIVREHFTRSWLPGRWRSRPRILALFSFRYDAHLVPDLIENLRPLVDGYVAWDDRAATDTFSSEPRRRRKLIRAARNMRARWVMFIDPDERIESAAADILPDMTRDDKPMVIGFHFRELYTPDSYRVDGLWGKKVRYNLFPLLDGQKFRKEALHAPAYPIGYRRRMTDLNLYHLKMIAPQRRAARRDLYKLLDPEKAYQDIGYDYLADDAGAEFATIPPERGYLPAHRDDDGLWMGDIPATPATEPQSSRDRAR</sequence>
<dbReference type="Proteomes" id="UP000199071">
    <property type="component" value="Unassembled WGS sequence"/>
</dbReference>
<organism evidence="2 3">
    <name type="scientific">Bauldia litoralis</name>
    <dbReference type="NCBI Taxonomy" id="665467"/>
    <lineage>
        <taxon>Bacteria</taxon>
        <taxon>Pseudomonadati</taxon>
        <taxon>Pseudomonadota</taxon>
        <taxon>Alphaproteobacteria</taxon>
        <taxon>Hyphomicrobiales</taxon>
        <taxon>Kaistiaceae</taxon>
        <taxon>Bauldia</taxon>
    </lineage>
</organism>
<evidence type="ECO:0000313" key="3">
    <source>
        <dbReference type="Proteomes" id="UP000199071"/>
    </source>
</evidence>
<reference evidence="2 3" key="1">
    <citation type="submission" date="2016-10" db="EMBL/GenBank/DDBJ databases">
        <authorList>
            <person name="de Groot N.N."/>
        </authorList>
    </citation>
    <scope>NUCLEOTIDE SEQUENCE [LARGE SCALE GENOMIC DNA]</scope>
    <source>
        <strain evidence="2 3">ATCC 35022</strain>
    </source>
</reference>
<evidence type="ECO:0000256" key="1">
    <source>
        <dbReference type="SAM" id="MobiDB-lite"/>
    </source>
</evidence>
<accession>A0A1G6B3R7</accession>
<dbReference type="OrthoDB" id="9815923at2"/>
<evidence type="ECO:0000313" key="2">
    <source>
        <dbReference type="EMBL" id="SDB15063.1"/>
    </source>
</evidence>
<dbReference type="AlphaFoldDB" id="A0A1G6B3R7"/>
<name>A0A1G6B3R7_9HYPH</name>
<feature type="region of interest" description="Disordered" evidence="1">
    <location>
        <begin position="235"/>
        <end position="254"/>
    </location>
</feature>
<protein>
    <recommendedName>
        <fullName evidence="4">Glycosyl transferase family 2</fullName>
    </recommendedName>
</protein>
<dbReference type="EMBL" id="FMXQ01000002">
    <property type="protein sequence ID" value="SDB15063.1"/>
    <property type="molecule type" value="Genomic_DNA"/>
</dbReference>
<proteinExistence type="predicted"/>
<keyword evidence="3" id="KW-1185">Reference proteome</keyword>
<dbReference type="RefSeq" id="WP_090875402.1">
    <property type="nucleotide sequence ID" value="NZ_FMXQ01000002.1"/>
</dbReference>
<gene>
    <name evidence="2" type="ORF">SAMN02982931_01165</name>
</gene>
<evidence type="ECO:0008006" key="4">
    <source>
        <dbReference type="Google" id="ProtNLM"/>
    </source>
</evidence>